<evidence type="ECO:0000313" key="5">
    <source>
        <dbReference type="Proteomes" id="UP000824998"/>
    </source>
</evidence>
<dbReference type="GO" id="GO:0008177">
    <property type="term" value="F:succinate dehydrogenase (quinone) activity"/>
    <property type="evidence" value="ECO:0007669"/>
    <property type="project" value="TreeGrafter"/>
</dbReference>
<dbReference type="InterPro" id="IPR036188">
    <property type="entry name" value="FAD/NAD-bd_sf"/>
</dbReference>
<dbReference type="GO" id="GO:0009055">
    <property type="term" value="F:electron transfer activity"/>
    <property type="evidence" value="ECO:0007669"/>
    <property type="project" value="TreeGrafter"/>
</dbReference>
<evidence type="ECO:0000256" key="1">
    <source>
        <dbReference type="ARBA" id="ARBA00022630"/>
    </source>
</evidence>
<organism evidence="4 5">
    <name type="scientific">Amylocarpus encephaloides</name>
    <dbReference type="NCBI Taxonomy" id="45428"/>
    <lineage>
        <taxon>Eukaryota</taxon>
        <taxon>Fungi</taxon>
        <taxon>Dikarya</taxon>
        <taxon>Ascomycota</taxon>
        <taxon>Pezizomycotina</taxon>
        <taxon>Leotiomycetes</taxon>
        <taxon>Helotiales</taxon>
        <taxon>Helotiales incertae sedis</taxon>
        <taxon>Amylocarpus</taxon>
    </lineage>
</organism>
<keyword evidence="5" id="KW-1185">Reference proteome</keyword>
<dbReference type="GO" id="GO:0050660">
    <property type="term" value="F:flavin adenine dinucleotide binding"/>
    <property type="evidence" value="ECO:0007669"/>
    <property type="project" value="TreeGrafter"/>
</dbReference>
<sequence>MEDMKASLMRSIFGLLQNMSKHLIRRRKYVTRTKRRRATTASRISSRYLVTDHNYNVIVVGAGGAGLRAVIGLAESGLETRWHIYDTVKGPDWLGDQDAIYYMTREAPKAVYELENYDMPFSRALEGTIYQRALCGQPLK</sequence>
<keyword evidence="2" id="KW-0560">Oxidoreductase</keyword>
<dbReference type="SUPFAM" id="SSF51905">
    <property type="entry name" value="FAD/NAD(P)-binding domain"/>
    <property type="match status" value="1"/>
</dbReference>
<gene>
    <name evidence="4" type="ORF">BJ875DRAFT_486379</name>
</gene>
<dbReference type="AlphaFoldDB" id="A0A9P7YFI6"/>
<keyword evidence="1" id="KW-0285">Flavoprotein</keyword>
<accession>A0A9P7YFI6</accession>
<dbReference type="PANTHER" id="PTHR11632:SF51">
    <property type="entry name" value="SUCCINATE DEHYDROGENASE [UBIQUINONE] FLAVOPROTEIN SUBUNIT, MITOCHONDRIAL"/>
    <property type="match status" value="1"/>
</dbReference>
<proteinExistence type="predicted"/>
<dbReference type="GO" id="GO:0006121">
    <property type="term" value="P:mitochondrial electron transport, succinate to ubiquinone"/>
    <property type="evidence" value="ECO:0007669"/>
    <property type="project" value="TreeGrafter"/>
</dbReference>
<protein>
    <recommendedName>
        <fullName evidence="3">FAD-dependent oxidoreductase 2 FAD-binding domain-containing protein</fullName>
    </recommendedName>
</protein>
<evidence type="ECO:0000313" key="4">
    <source>
        <dbReference type="EMBL" id="KAG9232130.1"/>
    </source>
</evidence>
<dbReference type="OrthoDB" id="71672at2759"/>
<dbReference type="GO" id="GO:0005739">
    <property type="term" value="C:mitochondrion"/>
    <property type="evidence" value="ECO:0007669"/>
    <property type="project" value="GOC"/>
</dbReference>
<name>A0A9P7YFI6_9HELO</name>
<evidence type="ECO:0000259" key="3">
    <source>
        <dbReference type="Pfam" id="PF00890"/>
    </source>
</evidence>
<dbReference type="InterPro" id="IPR003953">
    <property type="entry name" value="FAD-dep_OxRdtase_2_FAD-bd"/>
</dbReference>
<feature type="domain" description="FAD-dependent oxidoreductase 2 FAD-binding" evidence="3">
    <location>
        <begin position="81"/>
        <end position="136"/>
    </location>
</feature>
<dbReference type="Proteomes" id="UP000824998">
    <property type="component" value="Unassembled WGS sequence"/>
</dbReference>
<dbReference type="Gene3D" id="3.50.50.60">
    <property type="entry name" value="FAD/NAD(P)-binding domain"/>
    <property type="match status" value="2"/>
</dbReference>
<comment type="caution">
    <text evidence="4">The sequence shown here is derived from an EMBL/GenBank/DDBJ whole genome shotgun (WGS) entry which is preliminary data.</text>
</comment>
<reference evidence="4" key="1">
    <citation type="journal article" date="2021" name="IMA Fungus">
        <title>Genomic characterization of three marine fungi, including Emericellopsis atlantica sp. nov. with signatures of a generalist lifestyle and marine biomass degradation.</title>
        <authorList>
            <person name="Hagestad O.C."/>
            <person name="Hou L."/>
            <person name="Andersen J.H."/>
            <person name="Hansen E.H."/>
            <person name="Altermark B."/>
            <person name="Li C."/>
            <person name="Kuhnert E."/>
            <person name="Cox R.J."/>
            <person name="Crous P.W."/>
            <person name="Spatafora J.W."/>
            <person name="Lail K."/>
            <person name="Amirebrahimi M."/>
            <person name="Lipzen A."/>
            <person name="Pangilinan J."/>
            <person name="Andreopoulos W."/>
            <person name="Hayes R.D."/>
            <person name="Ng V."/>
            <person name="Grigoriev I.V."/>
            <person name="Jackson S.A."/>
            <person name="Sutton T.D.S."/>
            <person name="Dobson A.D.W."/>
            <person name="Rama T."/>
        </authorList>
    </citation>
    <scope>NUCLEOTIDE SEQUENCE</scope>
    <source>
        <strain evidence="4">TRa018bII</strain>
    </source>
</reference>
<dbReference type="InterPro" id="IPR030664">
    <property type="entry name" value="SdhA/FrdA/AprA"/>
</dbReference>
<evidence type="ECO:0000256" key="2">
    <source>
        <dbReference type="ARBA" id="ARBA00023002"/>
    </source>
</evidence>
<dbReference type="PANTHER" id="PTHR11632">
    <property type="entry name" value="SUCCINATE DEHYDROGENASE 2 FLAVOPROTEIN SUBUNIT"/>
    <property type="match status" value="1"/>
</dbReference>
<dbReference type="Pfam" id="PF00890">
    <property type="entry name" value="FAD_binding_2"/>
    <property type="match status" value="1"/>
</dbReference>
<dbReference type="EMBL" id="MU251564">
    <property type="protein sequence ID" value="KAG9232130.1"/>
    <property type="molecule type" value="Genomic_DNA"/>
</dbReference>